<evidence type="ECO:0000313" key="5">
    <source>
        <dbReference type="EMBL" id="KAJ8903554.1"/>
    </source>
</evidence>
<dbReference type="PRINTS" id="PR00320">
    <property type="entry name" value="GPROTEINBRPT"/>
</dbReference>
<dbReference type="Gene3D" id="2.130.10.10">
    <property type="entry name" value="YVTN repeat-like/Quinoprotein amine dehydrogenase"/>
    <property type="match status" value="2"/>
</dbReference>
<evidence type="ECO:0000256" key="2">
    <source>
        <dbReference type="ARBA" id="ARBA00022574"/>
    </source>
</evidence>
<keyword evidence="3" id="KW-0677">Repeat</keyword>
<gene>
    <name evidence="5" type="ORF">NDN08_004658</name>
</gene>
<evidence type="ECO:0008006" key="7">
    <source>
        <dbReference type="Google" id="ProtNLM"/>
    </source>
</evidence>
<dbReference type="PROSITE" id="PS50082">
    <property type="entry name" value="WD_REPEATS_2"/>
    <property type="match status" value="3"/>
</dbReference>
<dbReference type="InterPro" id="IPR001680">
    <property type="entry name" value="WD40_rpt"/>
</dbReference>
<organism evidence="5 6">
    <name type="scientific">Rhodosorus marinus</name>
    <dbReference type="NCBI Taxonomy" id="101924"/>
    <lineage>
        <taxon>Eukaryota</taxon>
        <taxon>Rhodophyta</taxon>
        <taxon>Stylonematophyceae</taxon>
        <taxon>Stylonematales</taxon>
        <taxon>Stylonemataceae</taxon>
        <taxon>Rhodosorus</taxon>
    </lineage>
</organism>
<dbReference type="PROSITE" id="PS00678">
    <property type="entry name" value="WD_REPEATS_1"/>
    <property type="match status" value="3"/>
</dbReference>
<reference evidence="5 6" key="1">
    <citation type="journal article" date="2023" name="Nat. Commun.">
        <title>Origin of minicircular mitochondrial genomes in red algae.</title>
        <authorList>
            <person name="Lee Y."/>
            <person name="Cho C.H."/>
            <person name="Lee Y.M."/>
            <person name="Park S.I."/>
            <person name="Yang J.H."/>
            <person name="West J.A."/>
            <person name="Bhattacharya D."/>
            <person name="Yoon H.S."/>
        </authorList>
    </citation>
    <scope>NUCLEOTIDE SEQUENCE [LARGE SCALE GENOMIC DNA]</scope>
    <source>
        <strain evidence="5 6">CCMP1338</strain>
        <tissue evidence="5">Whole cell</tissue>
    </source>
</reference>
<evidence type="ECO:0000256" key="4">
    <source>
        <dbReference type="PROSITE-ProRule" id="PRU00221"/>
    </source>
</evidence>
<protein>
    <recommendedName>
        <fullName evidence="7">WD repeat-containing protein 48 homolog</fullName>
    </recommendedName>
</protein>
<dbReference type="Pfam" id="PF00400">
    <property type="entry name" value="WD40"/>
    <property type="match status" value="5"/>
</dbReference>
<keyword evidence="2 4" id="KW-0853">WD repeat</keyword>
<feature type="repeat" description="WD" evidence="4">
    <location>
        <begin position="26"/>
        <end position="69"/>
    </location>
</feature>
<dbReference type="Pfam" id="PF11816">
    <property type="entry name" value="DUF3337"/>
    <property type="match status" value="1"/>
</dbReference>
<dbReference type="GO" id="GO:0000724">
    <property type="term" value="P:double-strand break repair via homologous recombination"/>
    <property type="evidence" value="ECO:0007669"/>
    <property type="project" value="TreeGrafter"/>
</dbReference>
<feature type="repeat" description="WD" evidence="4">
    <location>
        <begin position="74"/>
        <end position="121"/>
    </location>
</feature>
<name>A0AAV8UM88_9RHOD</name>
<dbReference type="SUPFAM" id="SSF50978">
    <property type="entry name" value="WD40 repeat-like"/>
    <property type="match status" value="1"/>
</dbReference>
<evidence type="ECO:0000313" key="6">
    <source>
        <dbReference type="Proteomes" id="UP001157974"/>
    </source>
</evidence>
<dbReference type="InterPro" id="IPR019775">
    <property type="entry name" value="WD40_repeat_CS"/>
</dbReference>
<dbReference type="PANTHER" id="PTHR19862:SF14">
    <property type="entry name" value="WD REPEAT-CONTAINING PROTEIN 48"/>
    <property type="match status" value="1"/>
</dbReference>
<dbReference type="InterPro" id="IPR036322">
    <property type="entry name" value="WD40_repeat_dom_sf"/>
</dbReference>
<dbReference type="AlphaFoldDB" id="A0AAV8UM88"/>
<dbReference type="InterPro" id="IPR051246">
    <property type="entry name" value="WDR48"/>
</dbReference>
<sequence length="657" mass="71920">MGERTAAGGGVRGRECKLTYLLRAPEKHHRFGINSLALSVSDGGKTLYTAGRDSVIRIWDVTPTSAESSTSRSLEGHIDWVNDVLVFPGRGAIGGSERLVSCSSDTTLRIWNPEKGTRIHTVIEHSDYVKALAAVDTTTIASGALDSRVCLWDTETWKLKGECGGEEGVKGSVYCLAGNGVQNSSLVVVGSTNRIVSIWDARSGEKIAKLKGHNDSVRSVALRQDGMQILSGGSDSFIRLWDLRQQRELKWYDPHADSVWALSASKGFGWFLSGGRDGSVFRTDVETAESSLVVGSIGSEKDNIVLSIAKTPDESGVWTSSTGSSVKLWKIEAGTRANNGTGEDMDVSKLGTKPLATIPGLPGIVSYQIMNNRRHVLTKDSNGEVVLWDITRASSLTAFGVRNLEEVAKELEEEVVVPSWFSIEIRLGSLGVKLDRNCFNAEIYAVDAGLEAESEEYKVNIGEHVLKAMFKWWKTSYESTRGDPQEDDPNTGKQNKFSDYVLPKHTKIIISEEGSPIPTLQKEAGALVAADEEFIPRWILDTVRDGRAVTKEGPKMSFLLQPEQVGGMRRLGHSKLSAPRVLRVRKVIAYLVKELFPEDDSFGQAPVEVDVEIVCNGRIIEPAMSLGSVKQFVWRDPGDLELTYRLKAGSSTKTDNE</sequence>
<keyword evidence="6" id="KW-1185">Reference proteome</keyword>
<dbReference type="EMBL" id="JAMWBK010000007">
    <property type="protein sequence ID" value="KAJ8903554.1"/>
    <property type="molecule type" value="Genomic_DNA"/>
</dbReference>
<comment type="similarity">
    <text evidence="1">Belongs to the WD repeat WDR48 family.</text>
</comment>
<dbReference type="InterPro" id="IPR021772">
    <property type="entry name" value="WDR48/Bun107"/>
</dbReference>
<dbReference type="PROSITE" id="PS50294">
    <property type="entry name" value="WD_REPEATS_REGION"/>
    <property type="match status" value="1"/>
</dbReference>
<dbReference type="GO" id="GO:0043130">
    <property type="term" value="F:ubiquitin binding"/>
    <property type="evidence" value="ECO:0007669"/>
    <property type="project" value="TreeGrafter"/>
</dbReference>
<feature type="repeat" description="WD" evidence="4">
    <location>
        <begin position="210"/>
        <end position="251"/>
    </location>
</feature>
<dbReference type="Proteomes" id="UP001157974">
    <property type="component" value="Unassembled WGS sequence"/>
</dbReference>
<evidence type="ECO:0000256" key="1">
    <source>
        <dbReference type="ARBA" id="ARBA00006917"/>
    </source>
</evidence>
<proteinExistence type="inferred from homology"/>
<dbReference type="InterPro" id="IPR015943">
    <property type="entry name" value="WD40/YVTN_repeat-like_dom_sf"/>
</dbReference>
<dbReference type="CDD" id="cd00200">
    <property type="entry name" value="WD40"/>
    <property type="match status" value="1"/>
</dbReference>
<comment type="caution">
    <text evidence="5">The sequence shown here is derived from an EMBL/GenBank/DDBJ whole genome shotgun (WGS) entry which is preliminary data.</text>
</comment>
<dbReference type="PANTHER" id="PTHR19862">
    <property type="entry name" value="WD REPEAT-CONTAINING PROTEIN 48"/>
    <property type="match status" value="1"/>
</dbReference>
<dbReference type="InterPro" id="IPR020472">
    <property type="entry name" value="WD40_PAC1"/>
</dbReference>
<dbReference type="SMART" id="SM00320">
    <property type="entry name" value="WD40"/>
    <property type="match status" value="8"/>
</dbReference>
<accession>A0AAV8UM88</accession>
<evidence type="ECO:0000256" key="3">
    <source>
        <dbReference type="ARBA" id="ARBA00022737"/>
    </source>
</evidence>